<sequence length="478" mass="53992">MSSTNLEQMFIADTPSLRLNRSRILDFGLFVVRLADFISSSSSDTDREDGSFGPEILKPAQWLTTPFRRDKHINNPVPRLLDCLNLYLASSWSVPRPHIPSQPRGRASSTDHQFDVVLYAILQTRAMRENRSTDLPTRVDNVLGSLDIDLGVFSASEQRLHTSSRSLAAASHLSTGQRARTLLGILTSLDYWGSVIELGFVDAAAFPAVSEISAHLLCLKIQRCCTGPPSGVVPLKHDLPFYHLKTQFDSHGKFGTTSRNNRRHPFRNLVFKHAFTRENTPLARYTSSQQSSSNISAPSPIPKPPSSTATFFPNSTRSITCQPDLDSSTSNPATEMYMTLCKQRNFFGLHTCFPNVQKLNLRLSRQQTCYIKLVHGVKQVVHTEICFHMDSSSRLTTIRTTWSIVMGYDMGYLSNLPEDFDRERWHADNVDDWLRLMFPFTLIGIQTALTHYPSAGDTVGVVHDEDHTIHYHYERYDP</sequence>
<dbReference type="EMBL" id="FUEG01000018">
    <property type="protein sequence ID" value="SJL12958.1"/>
    <property type="molecule type" value="Genomic_DNA"/>
</dbReference>
<accession>A0A284RW15</accession>
<dbReference type="AlphaFoldDB" id="A0A284RW15"/>
<evidence type="ECO:0000256" key="1">
    <source>
        <dbReference type="SAM" id="MobiDB-lite"/>
    </source>
</evidence>
<evidence type="ECO:0000313" key="2">
    <source>
        <dbReference type="EMBL" id="SJL12958.1"/>
    </source>
</evidence>
<dbReference type="Proteomes" id="UP000219338">
    <property type="component" value="Unassembled WGS sequence"/>
</dbReference>
<protein>
    <submittedName>
        <fullName evidence="2">Uncharacterized protein</fullName>
    </submittedName>
</protein>
<organism evidence="2 3">
    <name type="scientific">Armillaria ostoyae</name>
    <name type="common">Armillaria root rot fungus</name>
    <dbReference type="NCBI Taxonomy" id="47428"/>
    <lineage>
        <taxon>Eukaryota</taxon>
        <taxon>Fungi</taxon>
        <taxon>Dikarya</taxon>
        <taxon>Basidiomycota</taxon>
        <taxon>Agaricomycotina</taxon>
        <taxon>Agaricomycetes</taxon>
        <taxon>Agaricomycetidae</taxon>
        <taxon>Agaricales</taxon>
        <taxon>Marasmiineae</taxon>
        <taxon>Physalacriaceae</taxon>
        <taxon>Armillaria</taxon>
    </lineage>
</organism>
<evidence type="ECO:0000313" key="3">
    <source>
        <dbReference type="Proteomes" id="UP000219338"/>
    </source>
</evidence>
<gene>
    <name evidence="2" type="ORF">ARMOST_16393</name>
</gene>
<reference evidence="3" key="1">
    <citation type="journal article" date="2017" name="Nat. Ecol. Evol.">
        <title>Genome expansion and lineage-specific genetic innovations in the forest pathogenic fungi Armillaria.</title>
        <authorList>
            <person name="Sipos G."/>
            <person name="Prasanna A.N."/>
            <person name="Walter M.C."/>
            <person name="O'Connor E."/>
            <person name="Balint B."/>
            <person name="Krizsan K."/>
            <person name="Kiss B."/>
            <person name="Hess J."/>
            <person name="Varga T."/>
            <person name="Slot J."/>
            <person name="Riley R."/>
            <person name="Boka B."/>
            <person name="Rigling D."/>
            <person name="Barry K."/>
            <person name="Lee J."/>
            <person name="Mihaltcheva S."/>
            <person name="LaButti K."/>
            <person name="Lipzen A."/>
            <person name="Waldron R."/>
            <person name="Moloney N.M."/>
            <person name="Sperisen C."/>
            <person name="Kredics L."/>
            <person name="Vagvoelgyi C."/>
            <person name="Patrignani A."/>
            <person name="Fitzpatrick D."/>
            <person name="Nagy I."/>
            <person name="Doyle S."/>
            <person name="Anderson J.B."/>
            <person name="Grigoriev I.V."/>
            <person name="Gueldener U."/>
            <person name="Muensterkoetter M."/>
            <person name="Nagy L.G."/>
        </authorList>
    </citation>
    <scope>NUCLEOTIDE SEQUENCE [LARGE SCALE GENOMIC DNA]</scope>
    <source>
        <strain evidence="3">C18/9</strain>
    </source>
</reference>
<keyword evidence="3" id="KW-1185">Reference proteome</keyword>
<name>A0A284RW15_ARMOS</name>
<feature type="compositionally biased region" description="Low complexity" evidence="1">
    <location>
        <begin position="287"/>
        <end position="298"/>
    </location>
</feature>
<proteinExistence type="predicted"/>
<feature type="region of interest" description="Disordered" evidence="1">
    <location>
        <begin position="283"/>
        <end position="308"/>
    </location>
</feature>